<keyword evidence="4" id="KW-0804">Transcription</keyword>
<evidence type="ECO:0000256" key="1">
    <source>
        <dbReference type="ARBA" id="ARBA00022491"/>
    </source>
</evidence>
<dbReference type="KEGG" id="nhu:H0264_24220"/>
<dbReference type="InterPro" id="IPR047057">
    <property type="entry name" value="MerR_fam"/>
</dbReference>
<sequence length="141" mass="15986">MTTAPLMRIGDAAAVLGLEAHVLRHWESMGLLHPPRSASGHRVYDEQTLNRARMIRILQRTGLSLDQIRQLAISDRADRLSLVDGKRAEIRERIDLLQATDRFLTHLLTCSHRIVAECPDCLEFTTREYAQDNGFSAQPAR</sequence>
<dbReference type="GO" id="GO:0003700">
    <property type="term" value="F:DNA-binding transcription factor activity"/>
    <property type="evidence" value="ECO:0007669"/>
    <property type="project" value="InterPro"/>
</dbReference>
<dbReference type="Proteomes" id="UP000515512">
    <property type="component" value="Chromosome"/>
</dbReference>
<reference evidence="6 7" key="1">
    <citation type="submission" date="2020-07" db="EMBL/GenBank/DDBJ databases">
        <authorList>
            <person name="Zhuang K."/>
            <person name="Ran Y."/>
        </authorList>
    </citation>
    <scope>NUCLEOTIDE SEQUENCE [LARGE SCALE GENOMIC DNA]</scope>
    <source>
        <strain evidence="6 7">WCH-YHL-001</strain>
    </source>
</reference>
<evidence type="ECO:0000313" key="6">
    <source>
        <dbReference type="EMBL" id="QLY28465.1"/>
    </source>
</evidence>
<dbReference type="SUPFAM" id="SSF46955">
    <property type="entry name" value="Putative DNA-binding domain"/>
    <property type="match status" value="1"/>
</dbReference>
<name>A0A7D6ZLF1_9NOCA</name>
<dbReference type="GO" id="GO:0003677">
    <property type="term" value="F:DNA binding"/>
    <property type="evidence" value="ECO:0007669"/>
    <property type="project" value="UniProtKB-KW"/>
</dbReference>
<dbReference type="PROSITE" id="PS50937">
    <property type="entry name" value="HTH_MERR_2"/>
    <property type="match status" value="1"/>
</dbReference>
<evidence type="ECO:0000256" key="4">
    <source>
        <dbReference type="ARBA" id="ARBA00023163"/>
    </source>
</evidence>
<evidence type="ECO:0000259" key="5">
    <source>
        <dbReference type="PROSITE" id="PS50937"/>
    </source>
</evidence>
<proteinExistence type="predicted"/>
<dbReference type="PRINTS" id="PR00040">
    <property type="entry name" value="HTHMERR"/>
</dbReference>
<dbReference type="InterPro" id="IPR000551">
    <property type="entry name" value="MerR-type_HTH_dom"/>
</dbReference>
<dbReference type="CDD" id="cd00592">
    <property type="entry name" value="HTH_MerR-like"/>
    <property type="match status" value="1"/>
</dbReference>
<keyword evidence="1" id="KW-0678">Repressor</keyword>
<feature type="domain" description="HTH merR-type" evidence="5">
    <location>
        <begin position="6"/>
        <end position="74"/>
    </location>
</feature>
<evidence type="ECO:0000256" key="3">
    <source>
        <dbReference type="ARBA" id="ARBA00023125"/>
    </source>
</evidence>
<keyword evidence="2" id="KW-0805">Transcription regulation</keyword>
<organism evidence="6 7">
    <name type="scientific">Nocardia huaxiensis</name>
    <dbReference type="NCBI Taxonomy" id="2755382"/>
    <lineage>
        <taxon>Bacteria</taxon>
        <taxon>Bacillati</taxon>
        <taxon>Actinomycetota</taxon>
        <taxon>Actinomycetes</taxon>
        <taxon>Mycobacteriales</taxon>
        <taxon>Nocardiaceae</taxon>
        <taxon>Nocardia</taxon>
    </lineage>
</organism>
<dbReference type="RefSeq" id="WP_181579671.1">
    <property type="nucleotide sequence ID" value="NZ_CP059399.1"/>
</dbReference>
<dbReference type="EMBL" id="CP059399">
    <property type="protein sequence ID" value="QLY28465.1"/>
    <property type="molecule type" value="Genomic_DNA"/>
</dbReference>
<dbReference type="PANTHER" id="PTHR30204">
    <property type="entry name" value="REDOX-CYCLING DRUG-SENSING TRANSCRIPTIONAL ACTIVATOR SOXR"/>
    <property type="match status" value="1"/>
</dbReference>
<dbReference type="Gene3D" id="1.10.1660.10">
    <property type="match status" value="1"/>
</dbReference>
<protein>
    <submittedName>
        <fullName evidence="6">MerR family transcriptional regulator</fullName>
    </submittedName>
</protein>
<gene>
    <name evidence="6" type="ORF">H0264_24220</name>
</gene>
<evidence type="ECO:0000313" key="7">
    <source>
        <dbReference type="Proteomes" id="UP000515512"/>
    </source>
</evidence>
<dbReference type="AlphaFoldDB" id="A0A7D6ZLF1"/>
<dbReference type="SMART" id="SM00422">
    <property type="entry name" value="HTH_MERR"/>
    <property type="match status" value="1"/>
</dbReference>
<dbReference type="PANTHER" id="PTHR30204:SF69">
    <property type="entry name" value="MERR-FAMILY TRANSCRIPTIONAL REGULATOR"/>
    <property type="match status" value="1"/>
</dbReference>
<dbReference type="Pfam" id="PF13411">
    <property type="entry name" value="MerR_1"/>
    <property type="match status" value="1"/>
</dbReference>
<accession>A0A7D6ZLF1</accession>
<keyword evidence="7" id="KW-1185">Reference proteome</keyword>
<evidence type="ECO:0000256" key="2">
    <source>
        <dbReference type="ARBA" id="ARBA00023015"/>
    </source>
</evidence>
<dbReference type="InterPro" id="IPR009061">
    <property type="entry name" value="DNA-bd_dom_put_sf"/>
</dbReference>
<keyword evidence="3" id="KW-0238">DNA-binding</keyword>